<gene>
    <name evidence="1" type="ORF">CLV67_103427</name>
</gene>
<organism evidence="1 2">
    <name type="scientific">Actinoplanes italicus</name>
    <dbReference type="NCBI Taxonomy" id="113567"/>
    <lineage>
        <taxon>Bacteria</taxon>
        <taxon>Bacillati</taxon>
        <taxon>Actinomycetota</taxon>
        <taxon>Actinomycetes</taxon>
        <taxon>Micromonosporales</taxon>
        <taxon>Micromonosporaceae</taxon>
        <taxon>Actinoplanes</taxon>
    </lineage>
</organism>
<keyword evidence="2" id="KW-1185">Reference proteome</keyword>
<name>A0A2T0KJI8_9ACTN</name>
<comment type="caution">
    <text evidence="1">The sequence shown here is derived from an EMBL/GenBank/DDBJ whole genome shotgun (WGS) entry which is preliminary data.</text>
</comment>
<dbReference type="AlphaFoldDB" id="A0A2T0KJI8"/>
<dbReference type="OrthoDB" id="5196117at2"/>
<dbReference type="Proteomes" id="UP000239415">
    <property type="component" value="Unassembled WGS sequence"/>
</dbReference>
<dbReference type="EMBL" id="PVMZ01000003">
    <property type="protein sequence ID" value="PRX23678.1"/>
    <property type="molecule type" value="Genomic_DNA"/>
</dbReference>
<proteinExistence type="predicted"/>
<accession>A0A2T0KJI8</accession>
<protein>
    <submittedName>
        <fullName evidence="1">Uncharacterized protein</fullName>
    </submittedName>
</protein>
<reference evidence="1 2" key="1">
    <citation type="submission" date="2018-03" db="EMBL/GenBank/DDBJ databases">
        <title>Genomic Encyclopedia of Archaeal and Bacterial Type Strains, Phase II (KMG-II): from individual species to whole genera.</title>
        <authorList>
            <person name="Goeker M."/>
        </authorList>
    </citation>
    <scope>NUCLEOTIDE SEQUENCE [LARGE SCALE GENOMIC DNA]</scope>
    <source>
        <strain evidence="1 2">DSM 43146</strain>
    </source>
</reference>
<dbReference type="RefSeq" id="WP_106316844.1">
    <property type="nucleotide sequence ID" value="NZ_BOMO01000042.1"/>
</dbReference>
<evidence type="ECO:0000313" key="1">
    <source>
        <dbReference type="EMBL" id="PRX23678.1"/>
    </source>
</evidence>
<sequence length="81" mass="9218">MDRAELIALALYREGLCPKCGRPQRVCTSHEEQGPEFTASYKVCRATYARIEQWNALTDGGKTTKPYAGSYLWTTTTKDRR</sequence>
<evidence type="ECO:0000313" key="2">
    <source>
        <dbReference type="Proteomes" id="UP000239415"/>
    </source>
</evidence>